<proteinExistence type="predicted"/>
<gene>
    <name evidence="1" type="ORF">BHYA_0023g00150</name>
</gene>
<keyword evidence="2" id="KW-1185">Reference proteome</keyword>
<sequence length="59" mass="6758">MSPSLSMCRDLEFFMLNAVPPGNIQPPIQSPRFITWVLFNLKLKNNISLSTRLQNAYCT</sequence>
<reference evidence="1 2" key="1">
    <citation type="submission" date="2017-12" db="EMBL/GenBank/DDBJ databases">
        <title>Comparative genomics of Botrytis spp.</title>
        <authorList>
            <person name="Valero-Jimenez C.A."/>
            <person name="Tapia P."/>
            <person name="Veloso J."/>
            <person name="Silva-Moreno E."/>
            <person name="Staats M."/>
            <person name="Valdes J.H."/>
            <person name="Van Kan J.A.L."/>
        </authorList>
    </citation>
    <scope>NUCLEOTIDE SEQUENCE [LARGE SCALE GENOMIC DNA]</scope>
    <source>
        <strain evidence="1 2">Bh0001</strain>
    </source>
</reference>
<protein>
    <submittedName>
        <fullName evidence="1">Uncharacterized protein</fullName>
    </submittedName>
</protein>
<dbReference type="Proteomes" id="UP000297814">
    <property type="component" value="Unassembled WGS sequence"/>
</dbReference>
<evidence type="ECO:0000313" key="2">
    <source>
        <dbReference type="Proteomes" id="UP000297814"/>
    </source>
</evidence>
<name>A0A4Z1GXP0_9HELO</name>
<dbReference type="EMBL" id="PQXK01000023">
    <property type="protein sequence ID" value="TGO41305.1"/>
    <property type="molecule type" value="Genomic_DNA"/>
</dbReference>
<evidence type="ECO:0000313" key="1">
    <source>
        <dbReference type="EMBL" id="TGO41305.1"/>
    </source>
</evidence>
<comment type="caution">
    <text evidence="1">The sequence shown here is derived from an EMBL/GenBank/DDBJ whole genome shotgun (WGS) entry which is preliminary data.</text>
</comment>
<dbReference type="AlphaFoldDB" id="A0A4Z1GXP0"/>
<organism evidence="1 2">
    <name type="scientific">Botrytis hyacinthi</name>
    <dbReference type="NCBI Taxonomy" id="278943"/>
    <lineage>
        <taxon>Eukaryota</taxon>
        <taxon>Fungi</taxon>
        <taxon>Dikarya</taxon>
        <taxon>Ascomycota</taxon>
        <taxon>Pezizomycotina</taxon>
        <taxon>Leotiomycetes</taxon>
        <taxon>Helotiales</taxon>
        <taxon>Sclerotiniaceae</taxon>
        <taxon>Botrytis</taxon>
    </lineage>
</organism>
<accession>A0A4Z1GXP0</accession>